<evidence type="ECO:0000313" key="3">
    <source>
        <dbReference type="EMBL" id="MBJ6802787.1"/>
    </source>
</evidence>
<dbReference type="PROSITE" id="PS50853">
    <property type="entry name" value="FN3"/>
    <property type="match status" value="1"/>
</dbReference>
<protein>
    <submittedName>
        <fullName evidence="3">Fibronectin type III domain-containing protein</fullName>
    </submittedName>
</protein>
<evidence type="ECO:0000259" key="2">
    <source>
        <dbReference type="PROSITE" id="PS50853"/>
    </source>
</evidence>
<dbReference type="Pfam" id="PF00041">
    <property type="entry name" value="fn3"/>
    <property type="match status" value="1"/>
</dbReference>
<feature type="domain" description="Fibronectin type-III" evidence="2">
    <location>
        <begin position="36"/>
        <end position="128"/>
    </location>
</feature>
<feature type="chain" id="PRO_5047092818" evidence="1">
    <location>
        <begin position="23"/>
        <end position="477"/>
    </location>
</feature>
<evidence type="ECO:0000313" key="4">
    <source>
        <dbReference type="Proteomes" id="UP000641025"/>
    </source>
</evidence>
<reference evidence="3 4" key="1">
    <citation type="submission" date="2020-12" db="EMBL/GenBank/DDBJ databases">
        <title>Geomonas sp. Red259, isolated from paddy soil.</title>
        <authorList>
            <person name="Xu Z."/>
            <person name="Zhang Z."/>
            <person name="Masuda Y."/>
            <person name="Itoh H."/>
            <person name="Senoo K."/>
        </authorList>
    </citation>
    <scope>NUCLEOTIDE SEQUENCE [LARGE SCALE GENOMIC DNA]</scope>
    <source>
        <strain evidence="3 4">Red259</strain>
    </source>
</reference>
<keyword evidence="4" id="KW-1185">Reference proteome</keyword>
<dbReference type="InterPro" id="IPR036116">
    <property type="entry name" value="FN3_sf"/>
</dbReference>
<feature type="signal peptide" evidence="1">
    <location>
        <begin position="1"/>
        <end position="22"/>
    </location>
</feature>
<evidence type="ECO:0000256" key="1">
    <source>
        <dbReference type="SAM" id="SignalP"/>
    </source>
</evidence>
<gene>
    <name evidence="3" type="ORF">JFN90_21870</name>
</gene>
<dbReference type="Gene3D" id="2.60.40.10">
    <property type="entry name" value="Immunoglobulins"/>
    <property type="match status" value="1"/>
</dbReference>
<name>A0ABS0YYF9_9BACT</name>
<dbReference type="Proteomes" id="UP000641025">
    <property type="component" value="Unassembled WGS sequence"/>
</dbReference>
<proteinExistence type="predicted"/>
<sequence length="477" mass="48442">MHCTWRNIITFLAGLITAGALTACGGSPWRFDPGNASTPAGVVATAGDKQVSLSWAPAQGAAGYNVYYSSASGLAAGGGAKVAQITGTTVVVPGLENDTRYFFSVSAYNSKGESVLSQEVSAVPAAPGPFAQADLEGSWRFNGLVTGVNPRWVRGSVGIAVGGAASVTAYHDSLGANAQPPDLFTNLTLLPDGTVLQDGAAASFHGTLAASLYKDFMVGTATLAGGGRMLVVLQKSVPGITFSAADIKGTGKLVAGPLAYVYHQLSGGTVPEWEYASCQVGQDQGVTYLSLNGPTPRALPGSGSKVVSLAITVDGVVSESLYPGVLPQPAALISQGIMSADKMTVVATATDANGAPLLRIMQLVHPPAVLLTATSYLLSDLTGRYGVHELYGAAPGWGYGDLAVDAAGGALFSAFRNATGVTGLPAGYTLAMDQQGKLTAAALSAFHGQFSYGKEMMVATGNDAAGSPVLSIAVRRE</sequence>
<dbReference type="SMART" id="SM00060">
    <property type="entry name" value="FN3"/>
    <property type="match status" value="1"/>
</dbReference>
<organism evidence="3 4">
    <name type="scientific">Geomonas propionica</name>
    <dbReference type="NCBI Taxonomy" id="2798582"/>
    <lineage>
        <taxon>Bacteria</taxon>
        <taxon>Pseudomonadati</taxon>
        <taxon>Thermodesulfobacteriota</taxon>
        <taxon>Desulfuromonadia</taxon>
        <taxon>Geobacterales</taxon>
        <taxon>Geobacteraceae</taxon>
        <taxon>Geomonas</taxon>
    </lineage>
</organism>
<dbReference type="PROSITE" id="PS51257">
    <property type="entry name" value="PROKAR_LIPOPROTEIN"/>
    <property type="match status" value="1"/>
</dbReference>
<dbReference type="InterPro" id="IPR003961">
    <property type="entry name" value="FN3_dom"/>
</dbReference>
<dbReference type="InterPro" id="IPR013783">
    <property type="entry name" value="Ig-like_fold"/>
</dbReference>
<dbReference type="SUPFAM" id="SSF49265">
    <property type="entry name" value="Fibronectin type III"/>
    <property type="match status" value="1"/>
</dbReference>
<comment type="caution">
    <text evidence="3">The sequence shown here is derived from an EMBL/GenBank/DDBJ whole genome shotgun (WGS) entry which is preliminary data.</text>
</comment>
<dbReference type="EMBL" id="JAEMHK010000027">
    <property type="protein sequence ID" value="MBJ6802787.1"/>
    <property type="molecule type" value="Genomic_DNA"/>
</dbReference>
<accession>A0ABS0YYF9</accession>
<keyword evidence="1" id="KW-0732">Signal</keyword>
<dbReference type="CDD" id="cd00063">
    <property type="entry name" value="FN3"/>
    <property type="match status" value="1"/>
</dbReference>
<dbReference type="RefSeq" id="WP_199397257.1">
    <property type="nucleotide sequence ID" value="NZ_JAEMHK010000027.1"/>
</dbReference>